<feature type="compositionally biased region" description="Polar residues" evidence="3">
    <location>
        <begin position="1025"/>
        <end position="1036"/>
    </location>
</feature>
<feature type="domain" description="PH" evidence="4">
    <location>
        <begin position="1635"/>
        <end position="1748"/>
    </location>
</feature>
<dbReference type="GO" id="GO:0005096">
    <property type="term" value="F:GTPase activator activity"/>
    <property type="evidence" value="ECO:0007669"/>
    <property type="project" value="UniProtKB-KW"/>
</dbReference>
<evidence type="ECO:0000256" key="2">
    <source>
        <dbReference type="PROSITE-ProRule" id="PRU00168"/>
    </source>
</evidence>
<evidence type="ECO:0000256" key="3">
    <source>
        <dbReference type="SAM" id="MobiDB-lite"/>
    </source>
</evidence>
<dbReference type="PROSITE" id="PS50009">
    <property type="entry name" value="RASGEF_CAT"/>
    <property type="match status" value="1"/>
</dbReference>
<dbReference type="STRING" id="914234.M2R2A4"/>
<feature type="region of interest" description="Disordered" evidence="3">
    <location>
        <begin position="2008"/>
        <end position="2051"/>
    </location>
</feature>
<dbReference type="PROSITE" id="PS50238">
    <property type="entry name" value="RHOGAP"/>
    <property type="match status" value="1"/>
</dbReference>
<organism evidence="8 9">
    <name type="scientific">Ceriporiopsis subvermispora (strain B)</name>
    <name type="common">White-rot fungus</name>
    <name type="synonym">Gelatoporia subvermispora</name>
    <dbReference type="NCBI Taxonomy" id="914234"/>
    <lineage>
        <taxon>Eukaryota</taxon>
        <taxon>Fungi</taxon>
        <taxon>Dikarya</taxon>
        <taxon>Basidiomycota</taxon>
        <taxon>Agaricomycotina</taxon>
        <taxon>Agaricomycetes</taxon>
        <taxon>Polyporales</taxon>
        <taxon>Gelatoporiaceae</taxon>
        <taxon>Gelatoporia</taxon>
    </lineage>
</organism>
<evidence type="ECO:0000259" key="7">
    <source>
        <dbReference type="PROSITE" id="PS50238"/>
    </source>
</evidence>
<reference evidence="8 9" key="1">
    <citation type="journal article" date="2012" name="Proc. Natl. Acad. Sci. U.S.A.">
        <title>Comparative genomics of Ceriporiopsis subvermispora and Phanerochaete chrysosporium provide insight into selective ligninolysis.</title>
        <authorList>
            <person name="Fernandez-Fueyo E."/>
            <person name="Ruiz-Duenas F.J."/>
            <person name="Ferreira P."/>
            <person name="Floudas D."/>
            <person name="Hibbett D.S."/>
            <person name="Canessa P."/>
            <person name="Larrondo L.F."/>
            <person name="James T.Y."/>
            <person name="Seelenfreund D."/>
            <person name="Lobos S."/>
            <person name="Polanco R."/>
            <person name="Tello M."/>
            <person name="Honda Y."/>
            <person name="Watanabe T."/>
            <person name="Watanabe T."/>
            <person name="Ryu J.S."/>
            <person name="Kubicek C.P."/>
            <person name="Schmoll M."/>
            <person name="Gaskell J."/>
            <person name="Hammel K.E."/>
            <person name="St John F.J."/>
            <person name="Vanden Wymelenberg A."/>
            <person name="Sabat G."/>
            <person name="Splinter BonDurant S."/>
            <person name="Syed K."/>
            <person name="Yadav J.S."/>
            <person name="Doddapaneni H."/>
            <person name="Subramanian V."/>
            <person name="Lavin J.L."/>
            <person name="Oguiza J.A."/>
            <person name="Perez G."/>
            <person name="Pisabarro A.G."/>
            <person name="Ramirez L."/>
            <person name="Santoyo F."/>
            <person name="Master E."/>
            <person name="Coutinho P.M."/>
            <person name="Henrissat B."/>
            <person name="Lombard V."/>
            <person name="Magnuson J.K."/>
            <person name="Kuees U."/>
            <person name="Hori C."/>
            <person name="Igarashi K."/>
            <person name="Samejima M."/>
            <person name="Held B.W."/>
            <person name="Barry K.W."/>
            <person name="LaButti K.M."/>
            <person name="Lapidus A."/>
            <person name="Lindquist E.A."/>
            <person name="Lucas S.M."/>
            <person name="Riley R."/>
            <person name="Salamov A.A."/>
            <person name="Hoffmeister D."/>
            <person name="Schwenk D."/>
            <person name="Hadar Y."/>
            <person name="Yarden O."/>
            <person name="de Vries R.P."/>
            <person name="Wiebenga A."/>
            <person name="Stenlid J."/>
            <person name="Eastwood D."/>
            <person name="Grigoriev I.V."/>
            <person name="Berka R.M."/>
            <person name="Blanchette R.A."/>
            <person name="Kersten P."/>
            <person name="Martinez A.T."/>
            <person name="Vicuna R."/>
            <person name="Cullen D."/>
        </authorList>
    </citation>
    <scope>NUCLEOTIDE SEQUENCE [LARGE SCALE GENOMIC DNA]</scope>
    <source>
        <strain evidence="8 9">B</strain>
    </source>
</reference>
<protein>
    <submittedName>
        <fullName evidence="8">Uncharacterized protein</fullName>
    </submittedName>
</protein>
<feature type="region of interest" description="Disordered" evidence="3">
    <location>
        <begin position="990"/>
        <end position="1049"/>
    </location>
</feature>
<evidence type="ECO:0000313" key="8">
    <source>
        <dbReference type="EMBL" id="EMD33011.1"/>
    </source>
</evidence>
<feature type="domain" description="Ras-GEF" evidence="5">
    <location>
        <begin position="616"/>
        <end position="887"/>
    </location>
</feature>
<dbReference type="PROSITE" id="PS50003">
    <property type="entry name" value="PH_DOMAIN"/>
    <property type="match status" value="1"/>
</dbReference>
<evidence type="ECO:0000259" key="5">
    <source>
        <dbReference type="PROSITE" id="PS50009"/>
    </source>
</evidence>
<evidence type="ECO:0000256" key="1">
    <source>
        <dbReference type="ARBA" id="ARBA00022468"/>
    </source>
</evidence>
<dbReference type="InterPro" id="IPR000651">
    <property type="entry name" value="Ras-like_Gua-exchang_fac_N"/>
</dbReference>
<dbReference type="InterPro" id="IPR001849">
    <property type="entry name" value="PH_domain"/>
</dbReference>
<dbReference type="Pfam" id="PF00620">
    <property type="entry name" value="RhoGAP"/>
    <property type="match status" value="1"/>
</dbReference>
<keyword evidence="2" id="KW-0344">Guanine-nucleotide releasing factor</keyword>
<proteinExistence type="predicted"/>
<dbReference type="Gene3D" id="1.10.840.10">
    <property type="entry name" value="Ras guanine-nucleotide exchange factors catalytic domain"/>
    <property type="match status" value="1"/>
</dbReference>
<feature type="region of interest" description="Disordered" evidence="3">
    <location>
        <begin position="520"/>
        <end position="569"/>
    </location>
</feature>
<feature type="domain" description="N-terminal Ras-GEF" evidence="6">
    <location>
        <begin position="1072"/>
        <end position="1229"/>
    </location>
</feature>
<dbReference type="SUPFAM" id="SSF50729">
    <property type="entry name" value="PH domain-like"/>
    <property type="match status" value="1"/>
</dbReference>
<dbReference type="Gene3D" id="2.30.29.30">
    <property type="entry name" value="Pleckstrin-homology domain (PH domain)/Phosphotyrosine-binding domain (PTB)"/>
    <property type="match status" value="1"/>
</dbReference>
<feature type="compositionally biased region" description="Acidic residues" evidence="3">
    <location>
        <begin position="2009"/>
        <end position="2027"/>
    </location>
</feature>
<dbReference type="InterPro" id="IPR036964">
    <property type="entry name" value="RASGEF_cat_dom_sf"/>
</dbReference>
<feature type="compositionally biased region" description="Low complexity" evidence="3">
    <location>
        <begin position="186"/>
        <end position="201"/>
    </location>
</feature>
<name>M2R2A4_CERS8</name>
<dbReference type="SMART" id="SM00147">
    <property type="entry name" value="RasGEF"/>
    <property type="match status" value="1"/>
</dbReference>
<feature type="compositionally biased region" description="Polar residues" evidence="3">
    <location>
        <begin position="551"/>
        <end position="563"/>
    </location>
</feature>
<dbReference type="HOGENOM" id="CLU_001922_0_0_1"/>
<dbReference type="SMART" id="SM00324">
    <property type="entry name" value="RhoGAP"/>
    <property type="match status" value="1"/>
</dbReference>
<feature type="region of interest" description="Disordered" evidence="3">
    <location>
        <begin position="1"/>
        <end position="237"/>
    </location>
</feature>
<dbReference type="Proteomes" id="UP000016930">
    <property type="component" value="Unassembled WGS sequence"/>
</dbReference>
<dbReference type="CDD" id="cd00159">
    <property type="entry name" value="RhoGAP"/>
    <property type="match status" value="1"/>
</dbReference>
<feature type="compositionally biased region" description="Basic and acidic residues" evidence="3">
    <location>
        <begin position="173"/>
        <end position="185"/>
    </location>
</feature>
<dbReference type="PANTHER" id="PTHR23176:SF129">
    <property type="entry name" value="RHO GTPASE ACTIVATING PROTEIN AT 16F, ISOFORM E-RELATED"/>
    <property type="match status" value="1"/>
</dbReference>
<feature type="compositionally biased region" description="Polar residues" evidence="3">
    <location>
        <begin position="129"/>
        <end position="138"/>
    </location>
</feature>
<dbReference type="Pfam" id="PF00617">
    <property type="entry name" value="RasGEF"/>
    <property type="match status" value="1"/>
</dbReference>
<gene>
    <name evidence="8" type="ORF">CERSUDRAFT_161123</name>
</gene>
<dbReference type="EMBL" id="KB445808">
    <property type="protein sequence ID" value="EMD33011.1"/>
    <property type="molecule type" value="Genomic_DNA"/>
</dbReference>
<dbReference type="SUPFAM" id="SSF48366">
    <property type="entry name" value="Ras GEF"/>
    <property type="match status" value="2"/>
</dbReference>
<feature type="compositionally biased region" description="Low complexity" evidence="3">
    <location>
        <begin position="221"/>
        <end position="237"/>
    </location>
</feature>
<keyword evidence="9" id="KW-1185">Reference proteome</keyword>
<dbReference type="GO" id="GO:0005085">
    <property type="term" value="F:guanyl-nucleotide exchange factor activity"/>
    <property type="evidence" value="ECO:0007669"/>
    <property type="project" value="UniProtKB-KW"/>
</dbReference>
<dbReference type="Gene3D" id="1.10.555.10">
    <property type="entry name" value="Rho GTPase activation protein"/>
    <property type="match status" value="1"/>
</dbReference>
<dbReference type="InterPro" id="IPR001895">
    <property type="entry name" value="RASGEF_cat_dom"/>
</dbReference>
<feature type="compositionally biased region" description="Low complexity" evidence="3">
    <location>
        <begin position="118"/>
        <end position="128"/>
    </location>
</feature>
<sequence length="2051" mass="225910">MTNSPKSARTPSSPSYPAISRGLGDLRNISRKPWSKSADDLGQVPHSSSPALAPIDTTFRDRVADYRTNRNDSVGSMNTPSTTSPAGSVSVPKHYPFPTINPPDPFSSSPPQRPGVLSSTPSPVSASSQNLAPTSGSHVHSRSHSFTPRIAKLTAPKMSLLPPSPSRKGSASSERDYAFEKEHSKSPSGGSSASGPSSRSAFPFNLGGTGGNKSLPLLSTAGLSNPGSAAPSPASLKPPMIIEPQDAGGDGKLQKRASQVVYHSGFINRMADFNPSAMNARATHFYMSGGPSLALAKGWKPFKLVVKGSKLYFYKPPGDRSAAVKELFPTGLVPVLEDEVIAEMAAEAKEAESHGAGINTKGKDREDTRRRRAYWGRATHPALVIADEHIERGTFEALVHEAVFSTTFLRPSEDPSEDPSETEQHQQSEQGLSRYAPQWQDFSAATLLGIPLLMGRTTFEAEFLRCCSYLLSGAQDGVKEEERTRVSWLASHYLSYHGAPSNAAAWEDWRKDVLPTFPPDSDAGSRLAGLPKTPSTRALYVPSPRPDAPTTFETSQTSPNLGTFSPRPGVGDKMMSIVEALGEPLRSSNLPPSDPRSLDTALEQEGLSRNVLLGTDPQLLARSLFVLNKRLLHDVPDNFVVDLFCTPRSSEADAVPSAAAPDPASRAKLAPFVGSDEQPHWLTRLILTEILAPEASGSGARSEGKPHPTHVHSRSEVISAWVRIGELCRRTGDECSWRATLAALCSRPIARLDKAWKRVDAEALTIVQSWVEPLARGERLSVAEPLAVPWAGDLQVHINELFQKAKVENTNEWDVTALEQFRDYFEHLRTSFALCTRRADADVPPEPEDVEALVRQWQALSRIDSRAASKCTRVEQFMSLSLAAEPRRKGLFEPYFWTRPASHQTLHPLMPLLFPEPLPTVSFVNRGLIARSRLDSNASVLNMQDVQHIRDMRSRSDGGAAARMSISKNRSRDLGGTVLSVHNGELLLLVHPGGESKGSSQPPSRAPSRPPSSVADLPTLDRSFSRTPSIRVSPGSSRGLERKPSLIRRNSLPSISQRTSLIIAEAPAEKPIRVVVQAGTLDRLVDVLVHGVQGVSVSVSDDNGETPLQDAKTREVQVDMDDFSAVWWNVFRSFITPQVLFEFLRKRYSITRLTTSSSPADVSHIIRTRSEILETINEWIIRGGGAQDALDDPTLFASFDSFLNDSAEHLLSSGEHRFNEAEQTIAAVRRAVHRSFITRAMRPASTSAAAHSPLSTAPEGQTLDLNPPDIDHLDAEELVNNLNAMAAATFRNVSSEDLFVTADVLEVQSADRTGWFPPREPTFGTDEVEIQNLCSYIGEVESSSLISELTQVPVYRLLPPAIRSCIRAFNLLRKWTIAQLTAFGLGLRTRQARMELVLRAIEVCRLRSDQSGETDQPLAERPCVRSFAEAVLTSAILSLESRIYHRAWLTVAHSRGSTCDSVMALLSKPVTTSTTSRGALVVDIGWILERLLEIISTPDVLDSSAPESLSLVNFEKRRSIHSLVIGNTGSIIRTNQTRHELDQRDLERLDAIEKALNKVRFDPRAIREEAYREVAAPVPSSPIPKRGFRPFQAVVSAQLEKNRRDRTMRDRLSREKRQEQQRYERREEHLNKAMNPRRPPPLVQKQHRNKKSVSSAFFHLMRPISSAFLSESLTSPGIKRSAAELDFTPTQKPSLVLSVVNARVAEFVNNERSFTFQLDTEDGGQYLLQAPARSDLKKWMETIERVSKTTAKRRLTYLGQTANLQGSMDPLQPSASSQDPRAVFGVGLDVLLQREASDGEVPPGAIPSVVQRLITEVETRGLTEVGIYRLAGAHSEVNACREALNREEWPIDETTDINVVCDLIKSWFRVLPGGLFPADLYGDILGAAAPDDTDLNTRLSNIRKVIHSLPPSNFSIIRRIVEHLDRVTDFEENNQMTAESLATVFSPNLLRSPNNDIGMFFANMSSGHRVTKLLISHFHTIFDTEDDAEQDADDGAEYDEHQFEYDQPILEEDEEDLDSLEAAEPDDEAPRIPTEPPTLDISFPSPHSLSF</sequence>
<dbReference type="GO" id="GO:0007264">
    <property type="term" value="P:small GTPase-mediated signal transduction"/>
    <property type="evidence" value="ECO:0007669"/>
    <property type="project" value="InterPro"/>
</dbReference>
<evidence type="ECO:0000259" key="6">
    <source>
        <dbReference type="PROSITE" id="PS50212"/>
    </source>
</evidence>
<dbReference type="InterPro" id="IPR008936">
    <property type="entry name" value="Rho_GTPase_activation_prot"/>
</dbReference>
<dbReference type="InterPro" id="IPR023578">
    <property type="entry name" value="Ras_GEF_dom_sf"/>
</dbReference>
<feature type="compositionally biased region" description="Basic and acidic residues" evidence="3">
    <location>
        <begin position="1600"/>
        <end position="1631"/>
    </location>
</feature>
<feature type="domain" description="Rho-GAP" evidence="7">
    <location>
        <begin position="1786"/>
        <end position="1982"/>
    </location>
</feature>
<dbReference type="OrthoDB" id="79452at2759"/>
<dbReference type="Pfam" id="PF00618">
    <property type="entry name" value="RasGEF_N"/>
    <property type="match status" value="1"/>
</dbReference>
<dbReference type="InterPro" id="IPR011993">
    <property type="entry name" value="PH-like_dom_sf"/>
</dbReference>
<dbReference type="PANTHER" id="PTHR23176">
    <property type="entry name" value="RHO/RAC/CDC GTPASE-ACTIVATING PROTEIN"/>
    <property type="match status" value="1"/>
</dbReference>
<evidence type="ECO:0000313" key="9">
    <source>
        <dbReference type="Proteomes" id="UP000016930"/>
    </source>
</evidence>
<feature type="non-terminal residue" evidence="8">
    <location>
        <position position="2051"/>
    </location>
</feature>
<feature type="compositionally biased region" description="Polar residues" evidence="3">
    <location>
        <begin position="71"/>
        <end position="87"/>
    </location>
</feature>
<feature type="compositionally biased region" description="Basic and acidic residues" evidence="3">
    <location>
        <begin position="58"/>
        <end position="70"/>
    </location>
</feature>
<accession>M2R2A4</accession>
<dbReference type="SUPFAM" id="SSF48350">
    <property type="entry name" value="GTPase activation domain, GAP"/>
    <property type="match status" value="1"/>
</dbReference>
<dbReference type="InterPro" id="IPR050729">
    <property type="entry name" value="Rho-GAP"/>
</dbReference>
<keyword evidence="1" id="KW-0343">GTPase activation</keyword>
<dbReference type="InterPro" id="IPR000198">
    <property type="entry name" value="RhoGAP_dom"/>
</dbReference>
<dbReference type="PROSITE" id="PS50212">
    <property type="entry name" value="RASGEF_NTER"/>
    <property type="match status" value="1"/>
</dbReference>
<dbReference type="Gene3D" id="1.20.870.10">
    <property type="entry name" value="Son of sevenless (SoS) protein Chain: S domain 1"/>
    <property type="match status" value="1"/>
</dbReference>
<evidence type="ECO:0000259" key="4">
    <source>
        <dbReference type="PROSITE" id="PS50003"/>
    </source>
</evidence>
<feature type="region of interest" description="Disordered" evidence="3">
    <location>
        <begin position="409"/>
        <end position="431"/>
    </location>
</feature>
<feature type="region of interest" description="Disordered" evidence="3">
    <location>
        <begin position="1599"/>
        <end position="1649"/>
    </location>
</feature>
<feature type="compositionally biased region" description="Polar residues" evidence="3">
    <location>
        <begin position="1"/>
        <end position="15"/>
    </location>
</feature>
<dbReference type="GO" id="GO:0005737">
    <property type="term" value="C:cytoplasm"/>
    <property type="evidence" value="ECO:0007669"/>
    <property type="project" value="TreeGrafter"/>
</dbReference>